<feature type="transmembrane region" description="Helical" evidence="6">
    <location>
        <begin position="94"/>
        <end position="114"/>
    </location>
</feature>
<keyword evidence="3 6" id="KW-0812">Transmembrane</keyword>
<keyword evidence="5 6" id="KW-0472">Membrane</keyword>
<feature type="transmembrane region" description="Helical" evidence="6">
    <location>
        <begin position="53"/>
        <end position="82"/>
    </location>
</feature>
<gene>
    <name evidence="8" type="ORF">F6J89_03515</name>
</gene>
<reference evidence="8" key="1">
    <citation type="submission" date="2019-11" db="EMBL/GenBank/DDBJ databases">
        <title>Genomic insights into an expanded diversity of filamentous marine cyanobacteria reveals the extraordinary biosynthetic potential of Moorea and Okeania.</title>
        <authorList>
            <person name="Ferreira Leao T."/>
            <person name="Wang M."/>
            <person name="Moss N."/>
            <person name="Da Silva R."/>
            <person name="Sanders J."/>
            <person name="Nurk S."/>
            <person name="Gurevich A."/>
            <person name="Humphrey G."/>
            <person name="Reher R."/>
            <person name="Zhu Q."/>
            <person name="Belda-Ferre P."/>
            <person name="Glukhov E."/>
            <person name="Rex R."/>
            <person name="Dorrestein P.C."/>
            <person name="Knight R."/>
            <person name="Pevzner P."/>
            <person name="Gerwick W.H."/>
            <person name="Gerwick L."/>
        </authorList>
    </citation>
    <scope>NUCLEOTIDE SEQUENCE</scope>
    <source>
        <strain evidence="8">SIO1C4</strain>
    </source>
</reference>
<dbReference type="PROSITE" id="PS50929">
    <property type="entry name" value="ABC_TM1F"/>
    <property type="match status" value="1"/>
</dbReference>
<accession>A0A6B3N9E3</accession>
<dbReference type="PANTHER" id="PTHR11384:SF59">
    <property type="entry name" value="LYSOSOMAL COBALAMIN TRANSPORTER ABCD4"/>
    <property type="match status" value="1"/>
</dbReference>
<evidence type="ECO:0000259" key="7">
    <source>
        <dbReference type="PROSITE" id="PS50929"/>
    </source>
</evidence>
<evidence type="ECO:0000256" key="2">
    <source>
        <dbReference type="ARBA" id="ARBA00022448"/>
    </source>
</evidence>
<dbReference type="Pfam" id="PF06472">
    <property type="entry name" value="ABC_membrane_2"/>
    <property type="match status" value="1"/>
</dbReference>
<dbReference type="Gene3D" id="1.20.1560.10">
    <property type="entry name" value="ABC transporter type 1, transmembrane domain"/>
    <property type="match status" value="1"/>
</dbReference>
<sequence>MPTQIFSSQSSSDNSSDFTRFWENVKAFTGPYWYPTQPVERAFSEVIRAWRMLTFLILLIIALVGTKVFNSLISCFLIDSLIETKNYSVFINNLLLNIIGFAVAALLVGFSKFIREQIALDWYKCMNNRISDQYLINCAYDKVDCRTDVDNYVRHLLQEIEPIISSTLRFLASCLEKILEMGTFLIISWIISPKITVIILIYNILGNLITAHLDQQLLKVNQEKTKSKDDYIYYLIHFRNHTKSMFFIPKESQESSLMQHKFNDLINNIQRKINWEKGKNIFIKGYESIVQVLPFILLSPMFIEGGIDIGQLLLAALACIIFTKALGELISEFSIWGGFSRYAERLSEFFQALEEVTQKSENVTIGLLEPTTAAELTTIQVNKITPDIVEESNILPIDDN</sequence>
<dbReference type="GO" id="GO:0005524">
    <property type="term" value="F:ATP binding"/>
    <property type="evidence" value="ECO:0007669"/>
    <property type="project" value="InterPro"/>
</dbReference>
<evidence type="ECO:0000256" key="6">
    <source>
        <dbReference type="SAM" id="Phobius"/>
    </source>
</evidence>
<evidence type="ECO:0000313" key="8">
    <source>
        <dbReference type="EMBL" id="NER26704.1"/>
    </source>
</evidence>
<evidence type="ECO:0000256" key="3">
    <source>
        <dbReference type="ARBA" id="ARBA00022692"/>
    </source>
</evidence>
<evidence type="ECO:0000256" key="5">
    <source>
        <dbReference type="ARBA" id="ARBA00023136"/>
    </source>
</evidence>
<comment type="caution">
    <text evidence="8">The sequence shown here is derived from an EMBL/GenBank/DDBJ whole genome shotgun (WGS) entry which is preliminary data.</text>
</comment>
<keyword evidence="2" id="KW-0813">Transport</keyword>
<dbReference type="InterPro" id="IPR036640">
    <property type="entry name" value="ABC1_TM_sf"/>
</dbReference>
<dbReference type="SUPFAM" id="SSF90123">
    <property type="entry name" value="ABC transporter transmembrane region"/>
    <property type="match status" value="1"/>
</dbReference>
<dbReference type="GO" id="GO:0140359">
    <property type="term" value="F:ABC-type transporter activity"/>
    <property type="evidence" value="ECO:0007669"/>
    <property type="project" value="InterPro"/>
</dbReference>
<feature type="domain" description="ABC transmembrane type-1" evidence="7">
    <location>
        <begin position="55"/>
        <end position="338"/>
    </location>
</feature>
<dbReference type="PANTHER" id="PTHR11384">
    <property type="entry name" value="ATP-BINDING CASSETTE, SUB-FAMILY D MEMBER"/>
    <property type="match status" value="1"/>
</dbReference>
<dbReference type="GO" id="GO:0005886">
    <property type="term" value="C:plasma membrane"/>
    <property type="evidence" value="ECO:0007669"/>
    <property type="project" value="UniProtKB-SubCell"/>
</dbReference>
<dbReference type="InterPro" id="IPR050835">
    <property type="entry name" value="ABC_transporter_sub-D"/>
</dbReference>
<protein>
    <recommendedName>
        <fullName evidence="7">ABC transmembrane type-1 domain-containing protein</fullName>
    </recommendedName>
</protein>
<organism evidence="8">
    <name type="scientific">Symploca sp. SIO1C4</name>
    <dbReference type="NCBI Taxonomy" id="2607765"/>
    <lineage>
        <taxon>Bacteria</taxon>
        <taxon>Bacillati</taxon>
        <taxon>Cyanobacteriota</taxon>
        <taxon>Cyanophyceae</taxon>
        <taxon>Coleofasciculales</taxon>
        <taxon>Coleofasciculaceae</taxon>
        <taxon>Symploca</taxon>
    </lineage>
</organism>
<proteinExistence type="predicted"/>
<keyword evidence="4 6" id="KW-1133">Transmembrane helix</keyword>
<dbReference type="InterPro" id="IPR011527">
    <property type="entry name" value="ABC1_TM_dom"/>
</dbReference>
<name>A0A6B3N9E3_9CYAN</name>
<comment type="subcellular location">
    <subcellularLocation>
        <location evidence="1">Cell membrane</location>
        <topology evidence="1">Multi-pass membrane protein</topology>
    </subcellularLocation>
</comment>
<evidence type="ECO:0000256" key="4">
    <source>
        <dbReference type="ARBA" id="ARBA00022989"/>
    </source>
</evidence>
<evidence type="ECO:0000256" key="1">
    <source>
        <dbReference type="ARBA" id="ARBA00004651"/>
    </source>
</evidence>
<dbReference type="EMBL" id="JAAHFQ010000044">
    <property type="protein sequence ID" value="NER26704.1"/>
    <property type="molecule type" value="Genomic_DNA"/>
</dbReference>
<dbReference type="AlphaFoldDB" id="A0A6B3N9E3"/>